<reference evidence="1" key="2">
    <citation type="journal article" date="2015" name="Data Brief">
        <title>Shoot transcriptome of the giant reed, Arundo donax.</title>
        <authorList>
            <person name="Barrero R.A."/>
            <person name="Guerrero F.D."/>
            <person name="Moolhuijzen P."/>
            <person name="Goolsby J.A."/>
            <person name="Tidwell J."/>
            <person name="Bellgard S.E."/>
            <person name="Bellgard M.I."/>
        </authorList>
    </citation>
    <scope>NUCLEOTIDE SEQUENCE</scope>
    <source>
        <tissue evidence="1">Shoot tissue taken approximately 20 cm above the soil surface</tissue>
    </source>
</reference>
<dbReference type="EMBL" id="GBRH01241943">
    <property type="protein sequence ID" value="JAD55952.1"/>
    <property type="molecule type" value="Transcribed_RNA"/>
</dbReference>
<evidence type="ECO:0000313" key="1">
    <source>
        <dbReference type="EMBL" id="JAD55952.1"/>
    </source>
</evidence>
<name>A0A0A9B9H5_ARUDO</name>
<protein>
    <submittedName>
        <fullName evidence="1">Uncharacterized protein</fullName>
    </submittedName>
</protein>
<organism evidence="1">
    <name type="scientific">Arundo donax</name>
    <name type="common">Giant reed</name>
    <name type="synonym">Donax arundinaceus</name>
    <dbReference type="NCBI Taxonomy" id="35708"/>
    <lineage>
        <taxon>Eukaryota</taxon>
        <taxon>Viridiplantae</taxon>
        <taxon>Streptophyta</taxon>
        <taxon>Embryophyta</taxon>
        <taxon>Tracheophyta</taxon>
        <taxon>Spermatophyta</taxon>
        <taxon>Magnoliopsida</taxon>
        <taxon>Liliopsida</taxon>
        <taxon>Poales</taxon>
        <taxon>Poaceae</taxon>
        <taxon>PACMAD clade</taxon>
        <taxon>Arundinoideae</taxon>
        <taxon>Arundineae</taxon>
        <taxon>Arundo</taxon>
    </lineage>
</organism>
<sequence>MFFCAYIIGAIIVPFAESSVSIWKTYR</sequence>
<reference evidence="1" key="1">
    <citation type="submission" date="2014-09" db="EMBL/GenBank/DDBJ databases">
        <authorList>
            <person name="Magalhaes I.L.F."/>
            <person name="Oliveira U."/>
            <person name="Santos F.R."/>
            <person name="Vidigal T.H.D.A."/>
            <person name="Brescovit A.D."/>
            <person name="Santos A.J."/>
        </authorList>
    </citation>
    <scope>NUCLEOTIDE SEQUENCE</scope>
    <source>
        <tissue evidence="1">Shoot tissue taken approximately 20 cm above the soil surface</tissue>
    </source>
</reference>
<proteinExistence type="predicted"/>
<accession>A0A0A9B9H5</accession>
<dbReference type="AlphaFoldDB" id="A0A0A9B9H5"/>